<evidence type="ECO:0000256" key="4">
    <source>
        <dbReference type="ARBA" id="ARBA00040722"/>
    </source>
</evidence>
<keyword evidence="7" id="KW-1133">Transmembrane helix</keyword>
<dbReference type="OrthoDB" id="2118094at2759"/>
<sequence>MFKKVGLQIFKQNQFIKTFSTINKQKNNTELLRQQQQQIKKTFFGGAIGSGILGYLIAFYTSQNEKPTDIQEEQNENLKEQEQEDIYDGTTKILNKGNMLQFNKEWNYNWDGKQDLANPDGTKTQRGTKYITLIRHGQYNTQAENSEDKILTKLGETQANQVGNQLKKIGINFDQIYVSDMIRSKQTGNIIAKNINQAQKIQEDPLLAEGFPCPVSPLTKPNINEKYKKEKDGKRISDAFEKYFHRCDTEEDQHQLFVIHANVIRYFVARALQFPVEGWLRMSHAHCGITQIEIRQDGTVSLVSFGDSGHMKKDQVTTM</sequence>
<evidence type="ECO:0000256" key="1">
    <source>
        <dbReference type="ARBA" id="ARBA00006717"/>
    </source>
</evidence>
<dbReference type="GO" id="GO:0004722">
    <property type="term" value="F:protein serine/threonine phosphatase activity"/>
    <property type="evidence" value="ECO:0007669"/>
    <property type="project" value="TreeGrafter"/>
</dbReference>
<gene>
    <name evidence="8" type="ORF">PPERSA_09570</name>
</gene>
<dbReference type="InterPro" id="IPR029033">
    <property type="entry name" value="His_PPase_superfam"/>
</dbReference>
<accession>A0A0V0QFJ8</accession>
<dbReference type="GO" id="GO:0005739">
    <property type="term" value="C:mitochondrion"/>
    <property type="evidence" value="ECO:0007669"/>
    <property type="project" value="TreeGrafter"/>
</dbReference>
<dbReference type="Proteomes" id="UP000054937">
    <property type="component" value="Unassembled WGS sequence"/>
</dbReference>
<comment type="caution">
    <text evidence="8">The sequence shown here is derived from an EMBL/GenBank/DDBJ whole genome shotgun (WGS) entry which is preliminary data.</text>
</comment>
<name>A0A0V0QFJ8_PSEPJ</name>
<evidence type="ECO:0000256" key="2">
    <source>
        <dbReference type="ARBA" id="ARBA00022801"/>
    </source>
</evidence>
<evidence type="ECO:0000313" key="8">
    <source>
        <dbReference type="EMBL" id="KRX00964.1"/>
    </source>
</evidence>
<dbReference type="InterPro" id="IPR051021">
    <property type="entry name" value="Mito_Ser/Thr_phosphatase"/>
</dbReference>
<proteinExistence type="inferred from homology"/>
<dbReference type="SMART" id="SM00855">
    <property type="entry name" value="PGAM"/>
    <property type="match status" value="1"/>
</dbReference>
<dbReference type="PANTHER" id="PTHR20935">
    <property type="entry name" value="PHOSPHOGLYCERATE MUTASE-RELATED"/>
    <property type="match status" value="1"/>
</dbReference>
<feature type="binding site" evidence="6">
    <location>
        <position position="183"/>
    </location>
    <ligand>
        <name>substrate</name>
    </ligand>
</feature>
<protein>
    <recommendedName>
        <fullName evidence="3">Serine/threonine-protein phosphatase PGAM5, mitochondrial</fullName>
    </recommendedName>
    <alternativeName>
        <fullName evidence="4">Serine/threonine-protein phosphatase Pgam5, mitochondrial</fullName>
    </alternativeName>
</protein>
<dbReference type="FunCoup" id="A0A0V0QFJ8">
    <property type="interactions" value="170"/>
</dbReference>
<dbReference type="Gene3D" id="3.40.50.1240">
    <property type="entry name" value="Phosphoglycerate mutase-like"/>
    <property type="match status" value="1"/>
</dbReference>
<keyword evidence="7" id="KW-0472">Membrane</keyword>
<dbReference type="OMA" id="ERIPCAV"/>
<feature type="transmembrane region" description="Helical" evidence="7">
    <location>
        <begin position="42"/>
        <end position="61"/>
    </location>
</feature>
<keyword evidence="9" id="KW-1185">Reference proteome</keyword>
<feature type="binding site" evidence="6">
    <location>
        <position position="220"/>
    </location>
    <ligand>
        <name>substrate</name>
    </ligand>
</feature>
<dbReference type="AlphaFoldDB" id="A0A0V0QFJ8"/>
<dbReference type="InParanoid" id="A0A0V0QFJ8"/>
<keyword evidence="2" id="KW-0378">Hydrolase</keyword>
<dbReference type="CDD" id="cd07067">
    <property type="entry name" value="HP_PGM_like"/>
    <property type="match status" value="1"/>
</dbReference>
<keyword evidence="7" id="KW-0812">Transmembrane</keyword>
<evidence type="ECO:0000256" key="6">
    <source>
        <dbReference type="PIRSR" id="PIRSR613078-2"/>
    </source>
</evidence>
<evidence type="ECO:0000313" key="9">
    <source>
        <dbReference type="Proteomes" id="UP000054937"/>
    </source>
</evidence>
<dbReference type="EMBL" id="LDAU01000180">
    <property type="protein sequence ID" value="KRX00964.1"/>
    <property type="molecule type" value="Genomic_DNA"/>
</dbReference>
<comment type="similarity">
    <text evidence="1">Belongs to the phosphoglycerate mutase family. BPG-dependent PGAM subfamily.</text>
</comment>
<evidence type="ECO:0000256" key="3">
    <source>
        <dbReference type="ARBA" id="ARBA00039765"/>
    </source>
</evidence>
<organism evidence="8 9">
    <name type="scientific">Pseudocohnilembus persalinus</name>
    <name type="common">Ciliate</name>
    <dbReference type="NCBI Taxonomy" id="266149"/>
    <lineage>
        <taxon>Eukaryota</taxon>
        <taxon>Sar</taxon>
        <taxon>Alveolata</taxon>
        <taxon>Ciliophora</taxon>
        <taxon>Intramacronucleata</taxon>
        <taxon>Oligohymenophorea</taxon>
        <taxon>Scuticociliatia</taxon>
        <taxon>Philasterida</taxon>
        <taxon>Pseudocohnilembidae</taxon>
        <taxon>Pseudocohnilembus</taxon>
    </lineage>
</organism>
<evidence type="ECO:0000256" key="7">
    <source>
        <dbReference type="SAM" id="Phobius"/>
    </source>
</evidence>
<feature type="active site" description="Proton donor/acceptor" evidence="5">
    <location>
        <position position="209"/>
    </location>
</feature>
<dbReference type="GO" id="GO:0090141">
    <property type="term" value="P:positive regulation of mitochondrial fission"/>
    <property type="evidence" value="ECO:0007669"/>
    <property type="project" value="TreeGrafter"/>
</dbReference>
<dbReference type="PANTHER" id="PTHR20935:SF0">
    <property type="entry name" value="SERINE_THREONINE-PROTEIN PHOSPHATASE PGAM5, MITOCHONDRIAL"/>
    <property type="match status" value="1"/>
</dbReference>
<feature type="active site" description="Tele-phosphohistidine intermediate" evidence="5">
    <location>
        <position position="136"/>
    </location>
</feature>
<evidence type="ECO:0000256" key="5">
    <source>
        <dbReference type="PIRSR" id="PIRSR613078-1"/>
    </source>
</evidence>
<dbReference type="InterPro" id="IPR013078">
    <property type="entry name" value="His_Pase_superF_clade-1"/>
</dbReference>
<dbReference type="SUPFAM" id="SSF53254">
    <property type="entry name" value="Phosphoglycerate mutase-like"/>
    <property type="match status" value="1"/>
</dbReference>
<reference evidence="8 9" key="1">
    <citation type="journal article" date="2015" name="Sci. Rep.">
        <title>Genome of the facultative scuticociliatosis pathogen Pseudocohnilembus persalinus provides insight into its virulence through horizontal gene transfer.</title>
        <authorList>
            <person name="Xiong J."/>
            <person name="Wang G."/>
            <person name="Cheng J."/>
            <person name="Tian M."/>
            <person name="Pan X."/>
            <person name="Warren A."/>
            <person name="Jiang C."/>
            <person name="Yuan D."/>
            <person name="Miao W."/>
        </authorList>
    </citation>
    <scope>NUCLEOTIDE SEQUENCE [LARGE SCALE GENOMIC DNA]</scope>
    <source>
        <strain evidence="8">36N120E</strain>
    </source>
</reference>
<dbReference type="Pfam" id="PF00300">
    <property type="entry name" value="His_Phos_1"/>
    <property type="match status" value="2"/>
</dbReference>